<protein>
    <recommendedName>
        <fullName evidence="3">DUF839 domain-containing protein</fullName>
    </recommendedName>
</protein>
<proteinExistence type="predicted"/>
<name>A0AAE7DBU9_9BACT</name>
<organism evidence="1 2">
    <name type="scientific">Chitinophaga oryzae</name>
    <dbReference type="NCBI Taxonomy" id="2725414"/>
    <lineage>
        <taxon>Bacteria</taxon>
        <taxon>Pseudomonadati</taxon>
        <taxon>Bacteroidota</taxon>
        <taxon>Chitinophagia</taxon>
        <taxon>Chitinophagales</taxon>
        <taxon>Chitinophagaceae</taxon>
        <taxon>Chitinophaga</taxon>
    </lineage>
</organism>
<reference evidence="2" key="1">
    <citation type="submission" date="2020-04" db="EMBL/GenBank/DDBJ databases">
        <authorList>
            <person name="Kittiwongwattana C."/>
        </authorList>
    </citation>
    <scope>NUCLEOTIDE SEQUENCE [LARGE SCALE GENOMIC DNA]</scope>
    <source>
        <strain evidence="2">1310</strain>
    </source>
</reference>
<dbReference type="AlphaFoldDB" id="A0AAE7DBU9"/>
<gene>
    <name evidence="1" type="ORF">HF329_05360</name>
</gene>
<evidence type="ECO:0008006" key="3">
    <source>
        <dbReference type="Google" id="ProtNLM"/>
    </source>
</evidence>
<sequence>MTFIIRRPNFYPVMLAAICSLTYSCQKNDKDPEQPPVPETGIKLQNYSRTPALVSMKPGFEAVEAYALLSSEDTLPLSKDYRFGGSADGSGTVRNPNGDGYIMMVNNEDNYSLSRIELDKNFKPVKGEYSLNSDAGQWRLCSGTMATPAVNGFGPFYLCVGESNVEAQTHKINPLTGGPQQNTATAGLGHWSGENAVPLHKDAYPGKTVIVLGEDDDGASGGQVVLYVADNVGDLDNGTQYMLRRKDGNQKETDIKTGTIYDVEFVKIENHKTLTGAQIQAMVDPLKAIKFGRVEDLDFRKGNAAGSREIYFNATGQDASGVNADHSRTVMGRTYRLVLDANDPTKGKLECILDGDDDNGPAKEFQNPDNICVTTNYVYIQEDSNTYGQETHDGYIYQYNIATKELKVVMELDHRRNDPNSRFKATAQKGNWEYGALVDISDIIGVPNTFTLSVQPHTWRDPLFAGVDKGSKRKSENQGSQIVVLKGLPR</sequence>
<dbReference type="EMBL" id="CP051205">
    <property type="protein sequence ID" value="QJB36034.2"/>
    <property type="molecule type" value="Genomic_DNA"/>
</dbReference>
<dbReference type="RefSeq" id="WP_192023253.1">
    <property type="nucleotide sequence ID" value="NZ_CP051205.1"/>
</dbReference>
<dbReference type="KEGG" id="coy:HF329_05360"/>
<dbReference type="PROSITE" id="PS51257">
    <property type="entry name" value="PROKAR_LIPOPROTEIN"/>
    <property type="match status" value="1"/>
</dbReference>
<evidence type="ECO:0000313" key="1">
    <source>
        <dbReference type="EMBL" id="QJB36034.2"/>
    </source>
</evidence>
<dbReference type="Proteomes" id="UP000502421">
    <property type="component" value="Chromosome"/>
</dbReference>
<accession>A0AAE7DBU9</accession>
<evidence type="ECO:0000313" key="2">
    <source>
        <dbReference type="Proteomes" id="UP000502421"/>
    </source>
</evidence>